<evidence type="ECO:0000313" key="3">
    <source>
        <dbReference type="Proteomes" id="UP000236000"/>
    </source>
</evidence>
<organism evidence="2 3">
    <name type="scientific">Akkermansia muciniphila</name>
    <dbReference type="NCBI Taxonomy" id="239935"/>
    <lineage>
        <taxon>Bacteria</taxon>
        <taxon>Pseudomonadati</taxon>
        <taxon>Verrucomicrobiota</taxon>
        <taxon>Verrucomicrobiia</taxon>
        <taxon>Verrucomicrobiales</taxon>
        <taxon>Akkermansiaceae</taxon>
        <taxon>Akkermansia</taxon>
    </lineage>
</organism>
<accession>A0A2N8HBJ8</accession>
<dbReference type="InterPro" id="IPR052942">
    <property type="entry name" value="LPS_cholinephosphotransferase"/>
</dbReference>
<reference evidence="2 3" key="1">
    <citation type="journal article" date="2017" name="BMC Genomics">
        <title>Genome sequencing of 39 Akkermansia muciniphila isolates reveals its population structure, genomic and functional diverisity, and global distribution in mammalian gut microbiotas.</title>
        <authorList>
            <person name="Guo X."/>
            <person name="Li S."/>
            <person name="Zhang J."/>
            <person name="Wu F."/>
            <person name="Li X."/>
            <person name="Wu D."/>
            <person name="Zhang M."/>
            <person name="Ou Z."/>
            <person name="Jie Z."/>
            <person name="Yan Q."/>
            <person name="Li P."/>
            <person name="Yi J."/>
            <person name="Peng Y."/>
        </authorList>
    </citation>
    <scope>NUCLEOTIDE SEQUENCE [LARGE SCALE GENOMIC DNA]</scope>
    <source>
        <strain evidence="2 3">GP24</strain>
    </source>
</reference>
<dbReference type="InterPro" id="IPR007074">
    <property type="entry name" value="LicD/FKTN/FKRP_NTP_transf"/>
</dbReference>
<dbReference type="AlphaFoldDB" id="A0A2N8HBJ8"/>
<dbReference type="Proteomes" id="UP000236000">
    <property type="component" value="Unassembled WGS sequence"/>
</dbReference>
<comment type="caution">
    <text evidence="2">The sequence shown here is derived from an EMBL/GenBank/DDBJ whole genome shotgun (WGS) entry which is preliminary data.</text>
</comment>
<sequence length="319" mass="37833">MEKLYHIKYMVLCKLPYRVRKTFNWFADWTRKQKDMNLYAKVEDIRNLLIYNHPVSQVPPATGKLRLLQDGNTVLLALFARKCRENGLRYWLDYGTLLGAVRHRGFIPWDDDLDASMMRPEYDRLLELLPTLFPREEGFTWKRHAFLQIGYEGTPLNIDVYPYHFYSGPLVDAEQHDSLDRRLSAFKKDVVLVKDRINLTDEEVQRKIRREILEGREPGEEKDRPGIFLSPAITFTKNTHLSYETFFPLGTMDFEGLKFSVPNHARQYLQFFYGDYLSYPDRIQFKHPSVKHMMEHVPFETAVNRFIDVYGKQIETPHS</sequence>
<evidence type="ECO:0000259" key="1">
    <source>
        <dbReference type="Pfam" id="PF04991"/>
    </source>
</evidence>
<gene>
    <name evidence="2" type="ORF">CXU22_11520</name>
</gene>
<dbReference type="EMBL" id="PJKA01000013">
    <property type="protein sequence ID" value="PNC17241.1"/>
    <property type="molecule type" value="Genomic_DNA"/>
</dbReference>
<protein>
    <recommendedName>
        <fullName evidence="1">LicD/FKTN/FKRP nucleotidyltransferase domain-containing protein</fullName>
    </recommendedName>
</protein>
<dbReference type="OrthoDB" id="199092at2"/>
<proteinExistence type="predicted"/>
<dbReference type="GO" id="GO:0009100">
    <property type="term" value="P:glycoprotein metabolic process"/>
    <property type="evidence" value="ECO:0007669"/>
    <property type="project" value="UniProtKB-ARBA"/>
</dbReference>
<dbReference type="PANTHER" id="PTHR43404:SF2">
    <property type="entry name" value="LIPOPOLYSACCHARIDE CHOLINEPHOSPHOTRANSFERASE LICD"/>
    <property type="match status" value="1"/>
</dbReference>
<dbReference type="PANTHER" id="PTHR43404">
    <property type="entry name" value="LIPOPOLYSACCHARIDE CHOLINEPHOSPHOTRANSFERASE LICD"/>
    <property type="match status" value="1"/>
</dbReference>
<evidence type="ECO:0000313" key="2">
    <source>
        <dbReference type="EMBL" id="PNC17241.1"/>
    </source>
</evidence>
<dbReference type="Pfam" id="PF04991">
    <property type="entry name" value="LicD"/>
    <property type="match status" value="1"/>
</dbReference>
<feature type="domain" description="LicD/FKTN/FKRP nucleotidyltransferase" evidence="1">
    <location>
        <begin position="83"/>
        <end position="274"/>
    </location>
</feature>
<name>A0A2N8HBJ8_9BACT</name>